<proteinExistence type="predicted"/>
<dbReference type="AlphaFoldDB" id="A0AB34H5Y4"/>
<comment type="caution">
    <text evidence="2">The sequence shown here is derived from an EMBL/GenBank/DDBJ whole genome shotgun (WGS) entry which is preliminary data.</text>
</comment>
<dbReference type="Proteomes" id="UP001159641">
    <property type="component" value="Unassembled WGS sequence"/>
</dbReference>
<feature type="region of interest" description="Disordered" evidence="1">
    <location>
        <begin position="64"/>
        <end position="136"/>
    </location>
</feature>
<sequence length="136" mass="14682">MDKPRPGKTTFVIMVSPLPAPSLPASSTQLIHALATNSPRFAPTPREIMSSFTTRSRTSSLCAEISTYDTPHPSSRRELPLPSSPRPALLRASLLPRRPAEPTRGRAPSGGSDVDRSLFSSHPPPPVRVVRVRLAA</sequence>
<feature type="compositionally biased region" description="Low complexity" evidence="1">
    <location>
        <begin position="86"/>
        <end position="97"/>
    </location>
</feature>
<evidence type="ECO:0000256" key="1">
    <source>
        <dbReference type="SAM" id="MobiDB-lite"/>
    </source>
</evidence>
<name>A0AB34H5Y4_ESCRO</name>
<evidence type="ECO:0000313" key="3">
    <source>
        <dbReference type="Proteomes" id="UP001159641"/>
    </source>
</evidence>
<reference evidence="2 3" key="1">
    <citation type="submission" date="2022-11" db="EMBL/GenBank/DDBJ databases">
        <title>Whole genome sequence of Eschrichtius robustus ER-17-0199.</title>
        <authorList>
            <person name="Bruniche-Olsen A."/>
            <person name="Black A.N."/>
            <person name="Fields C.J."/>
            <person name="Walden K."/>
            <person name="Dewoody J.A."/>
        </authorList>
    </citation>
    <scope>NUCLEOTIDE SEQUENCE [LARGE SCALE GENOMIC DNA]</scope>
    <source>
        <strain evidence="2">ER-17-0199</strain>
        <tissue evidence="2">Blubber</tissue>
    </source>
</reference>
<keyword evidence="3" id="KW-1185">Reference proteome</keyword>
<dbReference type="EMBL" id="JAIQCJ010001759">
    <property type="protein sequence ID" value="KAJ8787653.1"/>
    <property type="molecule type" value="Genomic_DNA"/>
</dbReference>
<accession>A0AB34H5Y4</accession>
<gene>
    <name evidence="2" type="ORF">J1605_022855</name>
</gene>
<protein>
    <submittedName>
        <fullName evidence="2">Uncharacterized protein</fullName>
    </submittedName>
</protein>
<evidence type="ECO:0000313" key="2">
    <source>
        <dbReference type="EMBL" id="KAJ8787653.1"/>
    </source>
</evidence>
<organism evidence="2 3">
    <name type="scientific">Eschrichtius robustus</name>
    <name type="common">California gray whale</name>
    <name type="synonym">Eschrichtius gibbosus</name>
    <dbReference type="NCBI Taxonomy" id="9764"/>
    <lineage>
        <taxon>Eukaryota</taxon>
        <taxon>Metazoa</taxon>
        <taxon>Chordata</taxon>
        <taxon>Craniata</taxon>
        <taxon>Vertebrata</taxon>
        <taxon>Euteleostomi</taxon>
        <taxon>Mammalia</taxon>
        <taxon>Eutheria</taxon>
        <taxon>Laurasiatheria</taxon>
        <taxon>Artiodactyla</taxon>
        <taxon>Whippomorpha</taxon>
        <taxon>Cetacea</taxon>
        <taxon>Mysticeti</taxon>
        <taxon>Eschrichtiidae</taxon>
        <taxon>Eschrichtius</taxon>
    </lineage>
</organism>